<feature type="transmembrane region" description="Helical" evidence="2">
    <location>
        <begin position="56"/>
        <end position="75"/>
    </location>
</feature>
<keyword evidence="2" id="KW-0472">Membrane</keyword>
<keyword evidence="2" id="KW-0812">Transmembrane</keyword>
<gene>
    <name evidence="3" type="ORF">GM612_11600</name>
</gene>
<dbReference type="PANTHER" id="PTHR40076">
    <property type="entry name" value="MEMBRANE PROTEIN-RELATED"/>
    <property type="match status" value="1"/>
</dbReference>
<organism evidence="3 4">
    <name type="scientific">Secundilactobacillus folii</name>
    <dbReference type="NCBI Taxonomy" id="2678357"/>
    <lineage>
        <taxon>Bacteria</taxon>
        <taxon>Bacillati</taxon>
        <taxon>Bacillota</taxon>
        <taxon>Bacilli</taxon>
        <taxon>Lactobacillales</taxon>
        <taxon>Lactobacillaceae</taxon>
        <taxon>Secundilactobacillus</taxon>
    </lineage>
</organism>
<evidence type="ECO:0000313" key="4">
    <source>
        <dbReference type="Proteomes" id="UP000466388"/>
    </source>
</evidence>
<dbReference type="InterPro" id="IPR010380">
    <property type="entry name" value="DUF975"/>
</dbReference>
<feature type="transmembrane region" description="Helical" evidence="2">
    <location>
        <begin position="169"/>
        <end position="192"/>
    </location>
</feature>
<dbReference type="Proteomes" id="UP000466388">
    <property type="component" value="Unassembled WGS sequence"/>
</dbReference>
<feature type="compositionally biased region" description="Low complexity" evidence="1">
    <location>
        <begin position="230"/>
        <end position="252"/>
    </location>
</feature>
<dbReference type="AlphaFoldDB" id="A0A7X3C4D5"/>
<protein>
    <submittedName>
        <fullName evidence="3">DUF975 family protein</fullName>
    </submittedName>
</protein>
<dbReference type="PANTHER" id="PTHR40076:SF1">
    <property type="entry name" value="MEMBRANE PROTEIN"/>
    <property type="match status" value="1"/>
</dbReference>
<evidence type="ECO:0000256" key="2">
    <source>
        <dbReference type="SAM" id="Phobius"/>
    </source>
</evidence>
<feature type="region of interest" description="Disordered" evidence="1">
    <location>
        <begin position="217"/>
        <end position="272"/>
    </location>
</feature>
<feature type="compositionally biased region" description="Polar residues" evidence="1">
    <location>
        <begin position="253"/>
        <end position="272"/>
    </location>
</feature>
<reference evidence="3 4" key="1">
    <citation type="submission" date="2019-11" db="EMBL/GenBank/DDBJ databases">
        <title>Lactobacillus sp. nov. CRM56-3, isolated from fermented tea leaves.</title>
        <authorList>
            <person name="Phuengjayaem S."/>
            <person name="Tanasupawat S."/>
        </authorList>
    </citation>
    <scope>NUCLEOTIDE SEQUENCE [LARGE SCALE GENOMIC DNA]</scope>
    <source>
        <strain evidence="3 4">CRM56-3</strain>
    </source>
</reference>
<sequence length="272" mass="30101">MGSRRKKMKADARGLMDNHFRFYLLLFLPIFILMLATGFAQFVDTTNAPALQYLDLLSLLSSLLMIGVSFVLIDLQRGVTDYSSPVSKSFTVFNKGSYFLGTIALAILIFIFTFLWSLLLFVPGIIKGLAYSQAYYIYRDHIDQGNPIGFLEAITQSRQLMDGHKWEYFVLQLSFIGWAIACVVIIPILWVLPYQHQTFANFYVQLLADQANAQDGGNDEGPVVVNPGNSQAPAASQAAAPSSEASSAPSSSDQPTETFRPDSSTPNDSNKR</sequence>
<evidence type="ECO:0000313" key="3">
    <source>
        <dbReference type="EMBL" id="MTV83264.1"/>
    </source>
</evidence>
<keyword evidence="4" id="KW-1185">Reference proteome</keyword>
<feature type="transmembrane region" description="Helical" evidence="2">
    <location>
        <begin position="96"/>
        <end position="122"/>
    </location>
</feature>
<proteinExistence type="predicted"/>
<accession>A0A7X3C4D5</accession>
<keyword evidence="2" id="KW-1133">Transmembrane helix</keyword>
<dbReference type="Pfam" id="PF06161">
    <property type="entry name" value="DUF975"/>
    <property type="match status" value="1"/>
</dbReference>
<comment type="caution">
    <text evidence="3">The sequence shown here is derived from an EMBL/GenBank/DDBJ whole genome shotgun (WGS) entry which is preliminary data.</text>
</comment>
<evidence type="ECO:0000256" key="1">
    <source>
        <dbReference type="SAM" id="MobiDB-lite"/>
    </source>
</evidence>
<dbReference type="EMBL" id="WNJO01000022">
    <property type="protein sequence ID" value="MTV83264.1"/>
    <property type="molecule type" value="Genomic_DNA"/>
</dbReference>
<name>A0A7X3C4D5_9LACO</name>